<evidence type="ECO:0000313" key="1">
    <source>
        <dbReference type="EMBL" id="KAF2680055.1"/>
    </source>
</evidence>
<sequence length="192" mass="20829">MATTFDNPRSCHLEEPLLFPPNVLHSTSPPPTAPPNIPIIQVNMATDTAKPSSRVAMHIALEIATVEKLKEAILDNAKAIYGPRLGVKDFGIVSVRNPPRVKAPDRSVSDPIRQRYDSVITVSDSAAVPAQSGCSPGDPNDADHMRYCAKLLAYMPDGSAWAMLQSSLPESTLSEALEGLLRMLQWMLSDIL</sequence>
<accession>A0A6G1IPI1</accession>
<gene>
    <name evidence="1" type="ORF">K458DRAFT_393328</name>
</gene>
<evidence type="ECO:0000313" key="2">
    <source>
        <dbReference type="Proteomes" id="UP000799291"/>
    </source>
</evidence>
<organism evidence="1 2">
    <name type="scientific">Lentithecium fluviatile CBS 122367</name>
    <dbReference type="NCBI Taxonomy" id="1168545"/>
    <lineage>
        <taxon>Eukaryota</taxon>
        <taxon>Fungi</taxon>
        <taxon>Dikarya</taxon>
        <taxon>Ascomycota</taxon>
        <taxon>Pezizomycotina</taxon>
        <taxon>Dothideomycetes</taxon>
        <taxon>Pleosporomycetidae</taxon>
        <taxon>Pleosporales</taxon>
        <taxon>Massarineae</taxon>
        <taxon>Lentitheciaceae</taxon>
        <taxon>Lentithecium</taxon>
    </lineage>
</organism>
<keyword evidence="2" id="KW-1185">Reference proteome</keyword>
<dbReference type="Proteomes" id="UP000799291">
    <property type="component" value="Unassembled WGS sequence"/>
</dbReference>
<dbReference type="AlphaFoldDB" id="A0A6G1IPI1"/>
<protein>
    <submittedName>
        <fullName evidence="1">Uncharacterized protein</fullName>
    </submittedName>
</protein>
<reference evidence="1" key="1">
    <citation type="journal article" date="2020" name="Stud. Mycol.">
        <title>101 Dothideomycetes genomes: a test case for predicting lifestyles and emergence of pathogens.</title>
        <authorList>
            <person name="Haridas S."/>
            <person name="Albert R."/>
            <person name="Binder M."/>
            <person name="Bloem J."/>
            <person name="Labutti K."/>
            <person name="Salamov A."/>
            <person name="Andreopoulos B."/>
            <person name="Baker S."/>
            <person name="Barry K."/>
            <person name="Bills G."/>
            <person name="Bluhm B."/>
            <person name="Cannon C."/>
            <person name="Castanera R."/>
            <person name="Culley D."/>
            <person name="Daum C."/>
            <person name="Ezra D."/>
            <person name="Gonzalez J."/>
            <person name="Henrissat B."/>
            <person name="Kuo A."/>
            <person name="Liang C."/>
            <person name="Lipzen A."/>
            <person name="Lutzoni F."/>
            <person name="Magnuson J."/>
            <person name="Mondo S."/>
            <person name="Nolan M."/>
            <person name="Ohm R."/>
            <person name="Pangilinan J."/>
            <person name="Park H.-J."/>
            <person name="Ramirez L."/>
            <person name="Alfaro M."/>
            <person name="Sun H."/>
            <person name="Tritt A."/>
            <person name="Yoshinaga Y."/>
            <person name="Zwiers L.-H."/>
            <person name="Turgeon B."/>
            <person name="Goodwin S."/>
            <person name="Spatafora J."/>
            <person name="Crous P."/>
            <person name="Grigoriev I."/>
        </authorList>
    </citation>
    <scope>NUCLEOTIDE SEQUENCE</scope>
    <source>
        <strain evidence="1">CBS 122367</strain>
    </source>
</reference>
<proteinExistence type="predicted"/>
<name>A0A6G1IPI1_9PLEO</name>
<dbReference type="EMBL" id="MU005599">
    <property type="protein sequence ID" value="KAF2680055.1"/>
    <property type="molecule type" value="Genomic_DNA"/>
</dbReference>